<feature type="domain" description="Peptidase C1A papain C-terminal" evidence="8">
    <location>
        <begin position="115"/>
        <end position="331"/>
    </location>
</feature>
<evidence type="ECO:0000256" key="3">
    <source>
        <dbReference type="ARBA" id="ARBA00022801"/>
    </source>
</evidence>
<accession>A0A443SNI6</accession>
<dbReference type="GO" id="GO:0006508">
    <property type="term" value="P:proteolysis"/>
    <property type="evidence" value="ECO:0007669"/>
    <property type="project" value="UniProtKB-KW"/>
</dbReference>
<dbReference type="InterPro" id="IPR038765">
    <property type="entry name" value="Papain-like_cys_pep_sf"/>
</dbReference>
<feature type="signal peptide" evidence="7">
    <location>
        <begin position="1"/>
        <end position="16"/>
    </location>
</feature>
<evidence type="ECO:0000256" key="1">
    <source>
        <dbReference type="ARBA" id="ARBA00008455"/>
    </source>
</evidence>
<dbReference type="Proteomes" id="UP000288716">
    <property type="component" value="Unassembled WGS sequence"/>
</dbReference>
<dbReference type="SMART" id="SM00848">
    <property type="entry name" value="Inhibitor_I29"/>
    <property type="match status" value="1"/>
</dbReference>
<dbReference type="SMART" id="SM00645">
    <property type="entry name" value="Pept_C1"/>
    <property type="match status" value="1"/>
</dbReference>
<protein>
    <submittedName>
        <fullName evidence="10">Cathepsin L1-like protein</fullName>
    </submittedName>
</protein>
<dbReference type="PROSITE" id="PS00639">
    <property type="entry name" value="THIOL_PROTEASE_HIS"/>
    <property type="match status" value="1"/>
</dbReference>
<organism evidence="10 11">
    <name type="scientific">Leptotrombidium deliense</name>
    <dbReference type="NCBI Taxonomy" id="299467"/>
    <lineage>
        <taxon>Eukaryota</taxon>
        <taxon>Metazoa</taxon>
        <taxon>Ecdysozoa</taxon>
        <taxon>Arthropoda</taxon>
        <taxon>Chelicerata</taxon>
        <taxon>Arachnida</taxon>
        <taxon>Acari</taxon>
        <taxon>Acariformes</taxon>
        <taxon>Trombidiformes</taxon>
        <taxon>Prostigmata</taxon>
        <taxon>Anystina</taxon>
        <taxon>Parasitengona</taxon>
        <taxon>Trombiculoidea</taxon>
        <taxon>Trombiculidae</taxon>
        <taxon>Leptotrombidium</taxon>
    </lineage>
</organism>
<dbReference type="EMBL" id="NCKV01001076">
    <property type="protein sequence ID" value="RWS29088.1"/>
    <property type="molecule type" value="Genomic_DNA"/>
</dbReference>
<dbReference type="InterPro" id="IPR039417">
    <property type="entry name" value="Peptidase_C1A_papain-like"/>
</dbReference>
<evidence type="ECO:0000256" key="4">
    <source>
        <dbReference type="ARBA" id="ARBA00022807"/>
    </source>
</evidence>
<keyword evidence="11" id="KW-1185">Reference proteome</keyword>
<dbReference type="VEuPathDB" id="VectorBase:LDEU002952"/>
<evidence type="ECO:0000259" key="8">
    <source>
        <dbReference type="SMART" id="SM00645"/>
    </source>
</evidence>
<dbReference type="PANTHER" id="PTHR12411">
    <property type="entry name" value="CYSTEINE PROTEASE FAMILY C1-RELATED"/>
    <property type="match status" value="1"/>
</dbReference>
<dbReference type="SUPFAM" id="SSF54001">
    <property type="entry name" value="Cysteine proteinases"/>
    <property type="match status" value="1"/>
</dbReference>
<evidence type="ECO:0000313" key="11">
    <source>
        <dbReference type="Proteomes" id="UP000288716"/>
    </source>
</evidence>
<dbReference type="PRINTS" id="PR00705">
    <property type="entry name" value="PAPAIN"/>
</dbReference>
<keyword evidence="6" id="KW-1015">Disulfide bond</keyword>
<keyword evidence="5" id="KW-0865">Zymogen</keyword>
<dbReference type="InterPro" id="IPR000668">
    <property type="entry name" value="Peptidase_C1A_C"/>
</dbReference>
<feature type="chain" id="PRO_5019077513" evidence="7">
    <location>
        <begin position="17"/>
        <end position="335"/>
    </location>
</feature>
<comment type="similarity">
    <text evidence="1">Belongs to the peptidase C1 family.</text>
</comment>
<evidence type="ECO:0000256" key="7">
    <source>
        <dbReference type="SAM" id="SignalP"/>
    </source>
</evidence>
<proteinExistence type="inferred from homology"/>
<name>A0A443SNI6_9ACAR</name>
<evidence type="ECO:0000256" key="5">
    <source>
        <dbReference type="ARBA" id="ARBA00023145"/>
    </source>
</evidence>
<evidence type="ECO:0000259" key="9">
    <source>
        <dbReference type="SMART" id="SM00848"/>
    </source>
</evidence>
<sequence length="335" mass="37766">MKTTLLLLISLCYANCQLFNSVDDKVWNDYKTRFHKEYKSEAEESERRKIFEEKLNRINRHNEETKNGMHSFEMGVNQFSDKTEREIISERNGYVFLDTETESSFKYSEALLKSIPDTVDWRTKGYVTPVKDQGKCGSCWAFSAVASIEGQHKNVTGTLVSLSEQQLVDCTFLTYFNLGCFGGQMVNAFKYVIKKGIETEDSYPYTGKPFQRCKSSSGKLGAKIRSYVNLPKGDEKALQVAVATVGPISVAIDASHASFQSYKSGVYFEKSCSTWRLDHGVTVVGYGTEGNTDYWLVKNSWNTTWGDEGYIKMARNQNNNCGIASSATYPIAIPN</sequence>
<evidence type="ECO:0000256" key="2">
    <source>
        <dbReference type="ARBA" id="ARBA00022670"/>
    </source>
</evidence>
<dbReference type="STRING" id="299467.A0A443SNI6"/>
<dbReference type="FunFam" id="3.90.70.10:FF:000006">
    <property type="entry name" value="Cathepsin S"/>
    <property type="match status" value="1"/>
</dbReference>
<comment type="caution">
    <text evidence="10">The sequence shown here is derived from an EMBL/GenBank/DDBJ whole genome shotgun (WGS) entry which is preliminary data.</text>
</comment>
<dbReference type="InterPro" id="IPR000169">
    <property type="entry name" value="Pept_cys_AS"/>
</dbReference>
<dbReference type="PROSITE" id="PS00139">
    <property type="entry name" value="THIOL_PROTEASE_CYS"/>
    <property type="match status" value="1"/>
</dbReference>
<dbReference type="Gene3D" id="3.90.70.10">
    <property type="entry name" value="Cysteine proteinases"/>
    <property type="match status" value="1"/>
</dbReference>
<dbReference type="InterPro" id="IPR013201">
    <property type="entry name" value="Prot_inhib_I29"/>
</dbReference>
<dbReference type="GO" id="GO:0008234">
    <property type="term" value="F:cysteine-type peptidase activity"/>
    <property type="evidence" value="ECO:0007669"/>
    <property type="project" value="UniProtKB-KW"/>
</dbReference>
<keyword evidence="3" id="KW-0378">Hydrolase</keyword>
<dbReference type="InterPro" id="IPR013128">
    <property type="entry name" value="Peptidase_C1A"/>
</dbReference>
<dbReference type="InterPro" id="IPR025660">
    <property type="entry name" value="Pept_his_AS"/>
</dbReference>
<gene>
    <name evidence="10" type="ORF">B4U80_06725</name>
</gene>
<dbReference type="OrthoDB" id="10253408at2759"/>
<dbReference type="Pfam" id="PF08246">
    <property type="entry name" value="Inhibitor_I29"/>
    <property type="match status" value="1"/>
</dbReference>
<evidence type="ECO:0000256" key="6">
    <source>
        <dbReference type="ARBA" id="ARBA00023157"/>
    </source>
</evidence>
<dbReference type="InterPro" id="IPR025661">
    <property type="entry name" value="Pept_asp_AS"/>
</dbReference>
<keyword evidence="4" id="KW-0788">Thiol protease</keyword>
<dbReference type="Pfam" id="PF00112">
    <property type="entry name" value="Peptidase_C1"/>
    <property type="match status" value="1"/>
</dbReference>
<keyword evidence="7" id="KW-0732">Signal</keyword>
<dbReference type="PROSITE" id="PS00640">
    <property type="entry name" value="THIOL_PROTEASE_ASN"/>
    <property type="match status" value="1"/>
</dbReference>
<reference evidence="10 11" key="1">
    <citation type="journal article" date="2018" name="Gigascience">
        <title>Genomes of trombidid mites reveal novel predicted allergens and laterally-transferred genes associated with secondary metabolism.</title>
        <authorList>
            <person name="Dong X."/>
            <person name="Chaisiri K."/>
            <person name="Xia D."/>
            <person name="Armstrong S.D."/>
            <person name="Fang Y."/>
            <person name="Donnelly M.J."/>
            <person name="Kadowaki T."/>
            <person name="McGarry J.W."/>
            <person name="Darby A.C."/>
            <person name="Makepeace B.L."/>
        </authorList>
    </citation>
    <scope>NUCLEOTIDE SEQUENCE [LARGE SCALE GENOMIC DNA]</scope>
    <source>
        <strain evidence="10">UoL-UT</strain>
    </source>
</reference>
<dbReference type="CDD" id="cd02248">
    <property type="entry name" value="Peptidase_C1A"/>
    <property type="match status" value="1"/>
</dbReference>
<dbReference type="AlphaFoldDB" id="A0A443SNI6"/>
<keyword evidence="2" id="KW-0645">Protease</keyword>
<feature type="domain" description="Cathepsin propeptide inhibitor" evidence="9">
    <location>
        <begin position="27"/>
        <end position="87"/>
    </location>
</feature>
<evidence type="ECO:0000313" key="10">
    <source>
        <dbReference type="EMBL" id="RWS29088.1"/>
    </source>
</evidence>